<feature type="compositionally biased region" description="Basic and acidic residues" evidence="1">
    <location>
        <begin position="294"/>
        <end position="304"/>
    </location>
</feature>
<dbReference type="EMBL" id="CACVBM020000333">
    <property type="protein sequence ID" value="CAA7017962.1"/>
    <property type="molecule type" value="Genomic_DNA"/>
</dbReference>
<feature type="region of interest" description="Disordered" evidence="1">
    <location>
        <begin position="1"/>
        <end position="53"/>
    </location>
</feature>
<feature type="compositionally biased region" description="Basic and acidic residues" evidence="1">
    <location>
        <begin position="153"/>
        <end position="174"/>
    </location>
</feature>
<feature type="compositionally biased region" description="Basic and acidic residues" evidence="1">
    <location>
        <begin position="1"/>
        <end position="23"/>
    </location>
</feature>
<organism evidence="2 3">
    <name type="scientific">Microthlaspi erraticum</name>
    <dbReference type="NCBI Taxonomy" id="1685480"/>
    <lineage>
        <taxon>Eukaryota</taxon>
        <taxon>Viridiplantae</taxon>
        <taxon>Streptophyta</taxon>
        <taxon>Embryophyta</taxon>
        <taxon>Tracheophyta</taxon>
        <taxon>Spermatophyta</taxon>
        <taxon>Magnoliopsida</taxon>
        <taxon>eudicotyledons</taxon>
        <taxon>Gunneridae</taxon>
        <taxon>Pentapetalae</taxon>
        <taxon>rosids</taxon>
        <taxon>malvids</taxon>
        <taxon>Brassicales</taxon>
        <taxon>Brassicaceae</taxon>
        <taxon>Coluteocarpeae</taxon>
        <taxon>Microthlaspi</taxon>
    </lineage>
</organism>
<dbReference type="Proteomes" id="UP000467841">
    <property type="component" value="Unassembled WGS sequence"/>
</dbReference>
<name>A0A6D2HTG3_9BRAS</name>
<feature type="region of interest" description="Disordered" evidence="1">
    <location>
        <begin position="146"/>
        <end position="325"/>
    </location>
</feature>
<feature type="compositionally biased region" description="Basic and acidic residues" evidence="1">
    <location>
        <begin position="187"/>
        <end position="204"/>
    </location>
</feature>
<reference evidence="2" key="1">
    <citation type="submission" date="2020-01" db="EMBL/GenBank/DDBJ databases">
        <authorList>
            <person name="Mishra B."/>
        </authorList>
    </citation>
    <scope>NUCLEOTIDE SEQUENCE [LARGE SCALE GENOMIC DNA]</scope>
</reference>
<protein>
    <submittedName>
        <fullName evidence="2">Uncharacterized protein</fullName>
    </submittedName>
</protein>
<feature type="compositionally biased region" description="Basic and acidic residues" evidence="1">
    <location>
        <begin position="312"/>
        <end position="325"/>
    </location>
</feature>
<sequence>MEGRDSKDGPTPKKAVEKKEKQGVKPLRRGVPKRKRGREGRDRSKSVEESDEEVLPQQLWLKRERRGRRKLKAEAQQTGKKMQGPVRKEILEDLGNLLRVRVKKVEKVVGKLKVKKKAIYFSLGEEIGGLRSGPLYKKPRVVGWEGDDYLNTRSDEAGKERTGVDEETREELGGRGEGGTVVADGGKTNRKEDKVVDAGDKVVDAGDEGNEELLVEEKEDEEVTAGEEMLEKEDDDCEEGDKGGIPESEGVRERETGQETEGGVGKEMKGVQVSVSAEEAVAGSDVGAVGEYTDTEKLPEKVTENVEDEGDEAMKTPEKEKADVD</sequence>
<proteinExistence type="predicted"/>
<feature type="compositionally biased region" description="Low complexity" evidence="1">
    <location>
        <begin position="273"/>
        <end position="282"/>
    </location>
</feature>
<feature type="compositionally biased region" description="Basic and acidic residues" evidence="1">
    <location>
        <begin position="240"/>
        <end position="257"/>
    </location>
</feature>
<keyword evidence="3" id="KW-1185">Reference proteome</keyword>
<gene>
    <name evidence="2" type="ORF">MERR_LOCUS5197</name>
</gene>
<accession>A0A6D2HTG3</accession>
<feature type="compositionally biased region" description="Basic and acidic residues" evidence="1">
    <location>
        <begin position="39"/>
        <end position="48"/>
    </location>
</feature>
<feature type="compositionally biased region" description="Acidic residues" evidence="1">
    <location>
        <begin position="205"/>
        <end position="239"/>
    </location>
</feature>
<dbReference type="AlphaFoldDB" id="A0A6D2HTG3"/>
<evidence type="ECO:0000256" key="1">
    <source>
        <dbReference type="SAM" id="MobiDB-lite"/>
    </source>
</evidence>
<evidence type="ECO:0000313" key="3">
    <source>
        <dbReference type="Proteomes" id="UP000467841"/>
    </source>
</evidence>
<comment type="caution">
    <text evidence="2">The sequence shown here is derived from an EMBL/GenBank/DDBJ whole genome shotgun (WGS) entry which is preliminary data.</text>
</comment>
<feature type="region of interest" description="Disordered" evidence="1">
    <location>
        <begin position="65"/>
        <end position="84"/>
    </location>
</feature>
<evidence type="ECO:0000313" key="2">
    <source>
        <dbReference type="EMBL" id="CAA7017962.1"/>
    </source>
</evidence>
<feature type="compositionally biased region" description="Basic residues" evidence="1">
    <location>
        <begin position="26"/>
        <end position="38"/>
    </location>
</feature>